<organism evidence="1 2">
    <name type="scientific">Lentibacillus kapialis</name>
    <dbReference type="NCBI Taxonomy" id="340214"/>
    <lineage>
        <taxon>Bacteria</taxon>
        <taxon>Bacillati</taxon>
        <taxon>Bacillota</taxon>
        <taxon>Bacilli</taxon>
        <taxon>Bacillales</taxon>
        <taxon>Bacillaceae</taxon>
        <taxon>Lentibacillus</taxon>
    </lineage>
</organism>
<dbReference type="AlphaFoldDB" id="A0A917PTL3"/>
<comment type="caution">
    <text evidence="1">The sequence shown here is derived from an EMBL/GenBank/DDBJ whole genome shotgun (WGS) entry which is preliminary data.</text>
</comment>
<proteinExistence type="predicted"/>
<evidence type="ECO:0000313" key="2">
    <source>
        <dbReference type="Proteomes" id="UP000658382"/>
    </source>
</evidence>
<gene>
    <name evidence="1" type="ORF">GCM10007063_12420</name>
</gene>
<reference evidence="1" key="1">
    <citation type="journal article" date="2014" name="Int. J. Syst. Evol. Microbiol.">
        <title>Complete genome sequence of Corynebacterium casei LMG S-19264T (=DSM 44701T), isolated from a smear-ripened cheese.</title>
        <authorList>
            <consortium name="US DOE Joint Genome Institute (JGI-PGF)"/>
            <person name="Walter F."/>
            <person name="Albersmeier A."/>
            <person name="Kalinowski J."/>
            <person name="Ruckert C."/>
        </authorList>
    </citation>
    <scope>NUCLEOTIDE SEQUENCE</scope>
    <source>
        <strain evidence="1">JCM 12580</strain>
    </source>
</reference>
<name>A0A917PTL3_9BACI</name>
<sequence length="47" mass="5169">MMEIIKTTREQLEIASEGSGLTNIQGRGSNGAQSSETYYCSVRIDNE</sequence>
<keyword evidence="2" id="KW-1185">Reference proteome</keyword>
<dbReference type="Proteomes" id="UP000658382">
    <property type="component" value="Unassembled WGS sequence"/>
</dbReference>
<evidence type="ECO:0000313" key="1">
    <source>
        <dbReference type="EMBL" id="GGJ91302.1"/>
    </source>
</evidence>
<reference evidence="1" key="2">
    <citation type="submission" date="2020-09" db="EMBL/GenBank/DDBJ databases">
        <authorList>
            <person name="Sun Q."/>
            <person name="Ohkuma M."/>
        </authorList>
    </citation>
    <scope>NUCLEOTIDE SEQUENCE</scope>
    <source>
        <strain evidence="1">JCM 12580</strain>
    </source>
</reference>
<accession>A0A917PTL3</accession>
<protein>
    <submittedName>
        <fullName evidence="1">Uncharacterized protein</fullName>
    </submittedName>
</protein>
<dbReference type="EMBL" id="BMNQ01000011">
    <property type="protein sequence ID" value="GGJ91302.1"/>
    <property type="molecule type" value="Genomic_DNA"/>
</dbReference>